<keyword evidence="3" id="KW-0479">Metal-binding</keyword>
<evidence type="ECO:0000256" key="5">
    <source>
        <dbReference type="ARBA" id="ARBA00023014"/>
    </source>
</evidence>
<dbReference type="SFLD" id="SFLDF00311">
    <property type="entry name" value="heme_degradation_proteins_(Hut"/>
    <property type="match status" value="1"/>
</dbReference>
<dbReference type="EMBL" id="CP036313">
    <property type="protein sequence ID" value="QBH15181.1"/>
    <property type="molecule type" value="Genomic_DNA"/>
</dbReference>
<proteinExistence type="predicted"/>
<evidence type="ECO:0000259" key="6">
    <source>
        <dbReference type="PROSITE" id="PS51918"/>
    </source>
</evidence>
<dbReference type="PANTHER" id="PTHR13932">
    <property type="entry name" value="COPROPORPHYRINIGEN III OXIDASE"/>
    <property type="match status" value="1"/>
</dbReference>
<comment type="cofactor">
    <cofactor evidence="1">
        <name>[4Fe-4S] cluster</name>
        <dbReference type="ChEBI" id="CHEBI:49883"/>
    </cofactor>
</comment>
<evidence type="ECO:0000256" key="2">
    <source>
        <dbReference type="ARBA" id="ARBA00022691"/>
    </source>
</evidence>
<keyword evidence="5" id="KW-0411">Iron-sulfur</keyword>
<dbReference type="Proteomes" id="UP000248798">
    <property type="component" value="Unassembled WGS sequence"/>
</dbReference>
<evidence type="ECO:0000256" key="3">
    <source>
        <dbReference type="ARBA" id="ARBA00022723"/>
    </source>
</evidence>
<name>A0A328F6K9_9BACT</name>
<dbReference type="Pfam" id="PF04055">
    <property type="entry name" value="Radical_SAM"/>
    <property type="match status" value="1"/>
</dbReference>
<gene>
    <name evidence="8" type="primary">hutW</name>
    <name evidence="8" type="ORF">DO021_20725</name>
    <name evidence="7" type="ORF">EYB58_21015</name>
</gene>
<dbReference type="InterPro" id="IPR006638">
    <property type="entry name" value="Elp3/MiaA/NifB-like_rSAM"/>
</dbReference>
<reference evidence="7 10" key="2">
    <citation type="submission" date="2019-02" db="EMBL/GenBank/DDBJ databases">
        <title>Complete genome sequence of Desulfobacter hydrogenophilus AcRS1.</title>
        <authorList>
            <person name="Marietou A."/>
            <person name="Lund M.B."/>
            <person name="Marshall I.P.G."/>
            <person name="Schreiber L."/>
            <person name="Jorgensen B."/>
        </authorList>
    </citation>
    <scope>NUCLEOTIDE SEQUENCE [LARGE SCALE GENOMIC DNA]</scope>
    <source>
        <strain evidence="7 10">AcRS1</strain>
    </source>
</reference>
<reference evidence="8 9" key="1">
    <citation type="submission" date="2018-06" db="EMBL/GenBank/DDBJ databases">
        <title>Complete Genome Sequence of Desulfobacter hydrogenophilus (DSM3380).</title>
        <authorList>
            <person name="Marietou A."/>
            <person name="Schreiber L."/>
            <person name="Marshall I."/>
            <person name="Jorgensen B."/>
        </authorList>
    </citation>
    <scope>NUCLEOTIDE SEQUENCE [LARGE SCALE GENOMIC DNA]</scope>
    <source>
        <strain evidence="8 9">DSM 3380</strain>
    </source>
</reference>
<dbReference type="GO" id="GO:0046872">
    <property type="term" value="F:metal ion binding"/>
    <property type="evidence" value="ECO:0007669"/>
    <property type="project" value="UniProtKB-KW"/>
</dbReference>
<dbReference type="SMART" id="SM00729">
    <property type="entry name" value="Elp3"/>
    <property type="match status" value="1"/>
</dbReference>
<dbReference type="OrthoDB" id="9808022at2"/>
<dbReference type="SFLD" id="SFLDG01065">
    <property type="entry name" value="anaerobic_coproporphyrinogen-I"/>
    <property type="match status" value="1"/>
</dbReference>
<dbReference type="InterPro" id="IPR013785">
    <property type="entry name" value="Aldolase_TIM"/>
</dbReference>
<dbReference type="PANTHER" id="PTHR13932:SF9">
    <property type="entry name" value="COPROPORPHYRINOGEN III OXIDASE"/>
    <property type="match status" value="1"/>
</dbReference>
<dbReference type="EMBL" id="QLNI01000063">
    <property type="protein sequence ID" value="RAM00128.1"/>
    <property type="molecule type" value="Genomic_DNA"/>
</dbReference>
<dbReference type="GO" id="GO:0008168">
    <property type="term" value="F:methyltransferase activity"/>
    <property type="evidence" value="ECO:0007669"/>
    <property type="project" value="UniProtKB-KW"/>
</dbReference>
<dbReference type="PROSITE" id="PS51918">
    <property type="entry name" value="RADICAL_SAM"/>
    <property type="match status" value="1"/>
</dbReference>
<evidence type="ECO:0000256" key="1">
    <source>
        <dbReference type="ARBA" id="ARBA00001966"/>
    </source>
</evidence>
<feature type="domain" description="Radical SAM core" evidence="6">
    <location>
        <begin position="74"/>
        <end position="310"/>
    </location>
</feature>
<dbReference type="SUPFAM" id="SSF102114">
    <property type="entry name" value="Radical SAM enzymes"/>
    <property type="match status" value="1"/>
</dbReference>
<protein>
    <submittedName>
        <fullName evidence="8">Heme anaerobic degradation radical SAM methyltransferase ChuW/HutW</fullName>
    </submittedName>
</protein>
<dbReference type="GO" id="GO:0005737">
    <property type="term" value="C:cytoplasm"/>
    <property type="evidence" value="ECO:0007669"/>
    <property type="project" value="TreeGrafter"/>
</dbReference>
<accession>A0A328F6K9</accession>
<dbReference type="CDD" id="cd01335">
    <property type="entry name" value="Radical_SAM"/>
    <property type="match status" value="1"/>
</dbReference>
<dbReference type="InterPro" id="IPR026332">
    <property type="entry name" value="HutW"/>
</dbReference>
<dbReference type="SFLD" id="SFLDS00029">
    <property type="entry name" value="Radical_SAM"/>
    <property type="match status" value="1"/>
</dbReference>
<keyword evidence="10" id="KW-1185">Reference proteome</keyword>
<dbReference type="InterPro" id="IPR007197">
    <property type="entry name" value="rSAM"/>
</dbReference>
<keyword evidence="8" id="KW-0489">Methyltransferase</keyword>
<dbReference type="NCBIfam" id="TIGR04107">
    <property type="entry name" value="rSAM_HutW"/>
    <property type="match status" value="1"/>
</dbReference>
<keyword evidence="4" id="KW-0408">Iron</keyword>
<keyword evidence="2" id="KW-0949">S-adenosyl-L-methionine</keyword>
<organism evidence="8 9">
    <name type="scientific">Desulfobacter hydrogenophilus</name>
    <dbReference type="NCBI Taxonomy" id="2291"/>
    <lineage>
        <taxon>Bacteria</taxon>
        <taxon>Pseudomonadati</taxon>
        <taxon>Thermodesulfobacteriota</taxon>
        <taxon>Desulfobacteria</taxon>
        <taxon>Desulfobacterales</taxon>
        <taxon>Desulfobacteraceae</taxon>
        <taxon>Desulfobacter</taxon>
    </lineage>
</organism>
<evidence type="ECO:0000313" key="7">
    <source>
        <dbReference type="EMBL" id="QBH15181.1"/>
    </source>
</evidence>
<evidence type="ECO:0000313" key="10">
    <source>
        <dbReference type="Proteomes" id="UP000293902"/>
    </source>
</evidence>
<evidence type="ECO:0000313" key="8">
    <source>
        <dbReference type="EMBL" id="RAM00128.1"/>
    </source>
</evidence>
<sequence>MKQEISTAHQDANAKLKLLETFGNTSFDHHYFAEICDNPLTGAFKKKTVVHAGLGGTPVPQEKTAGVWHTLSKTQRRGKTSAYIHIPFCRTHCLYCGFFANFAQQDKMQAYAKALIRELEADQDLDLVQSHPVNSVYLGGGTPIALESNHLKQVLDTVHRCLPLANDCEITVEGRASDLTDEKIEACIEGGANRFSIGVQSFDTNIRTSLGRLADRQTVMESLLRLKQTNHAAIIIDLIFGLPDQTMTIWEKDVDTFLKLELDGVDLYQLIRFPGSGLDKAARAGRFKTLADQAQRALMFEAGVNRMNLARYRRLSISHWGRKFRERNLYNLAMKEKADCLAYGSGAGGSVNGHMIFLDGNLGTYLATAGKTKPVTRIMSPPAHANLIRLISGSLELGYMDLRGAGKTLGLDLETIFVPLTDQWERAGLITLDQGWITLTLAGQFWQINLAQGMIDYYKQISTASS</sequence>
<dbReference type="GO" id="GO:0051539">
    <property type="term" value="F:4 iron, 4 sulfur cluster binding"/>
    <property type="evidence" value="ECO:0007669"/>
    <property type="project" value="TreeGrafter"/>
</dbReference>
<dbReference type="GO" id="GO:0006779">
    <property type="term" value="P:porphyrin-containing compound biosynthetic process"/>
    <property type="evidence" value="ECO:0007669"/>
    <property type="project" value="TreeGrafter"/>
</dbReference>
<dbReference type="Gene3D" id="3.20.20.70">
    <property type="entry name" value="Aldolase class I"/>
    <property type="match status" value="1"/>
</dbReference>
<evidence type="ECO:0000313" key="9">
    <source>
        <dbReference type="Proteomes" id="UP000248798"/>
    </source>
</evidence>
<dbReference type="GO" id="GO:0032259">
    <property type="term" value="P:methylation"/>
    <property type="evidence" value="ECO:0007669"/>
    <property type="project" value="UniProtKB-KW"/>
</dbReference>
<dbReference type="RefSeq" id="WP_111960226.1">
    <property type="nucleotide sequence ID" value="NZ_CP036313.1"/>
</dbReference>
<dbReference type="InterPro" id="IPR058240">
    <property type="entry name" value="rSAM_sf"/>
</dbReference>
<dbReference type="AlphaFoldDB" id="A0A328F6K9"/>
<dbReference type="Proteomes" id="UP000293902">
    <property type="component" value="Chromosome"/>
</dbReference>
<dbReference type="InterPro" id="IPR034505">
    <property type="entry name" value="Coproporphyrinogen-III_oxidase"/>
</dbReference>
<keyword evidence="8" id="KW-0808">Transferase</keyword>
<evidence type="ECO:0000256" key="4">
    <source>
        <dbReference type="ARBA" id="ARBA00023004"/>
    </source>
</evidence>